<feature type="region of interest" description="Disordered" evidence="1">
    <location>
        <begin position="1"/>
        <end position="39"/>
    </location>
</feature>
<keyword evidence="3" id="KW-1185">Reference proteome</keyword>
<dbReference type="OrthoDB" id="10428113at2759"/>
<organism evidence="2 3">
    <name type="scientific">Stachybotrys chlorohalonatus (strain IBT 40285)</name>
    <dbReference type="NCBI Taxonomy" id="1283841"/>
    <lineage>
        <taxon>Eukaryota</taxon>
        <taxon>Fungi</taxon>
        <taxon>Dikarya</taxon>
        <taxon>Ascomycota</taxon>
        <taxon>Pezizomycotina</taxon>
        <taxon>Sordariomycetes</taxon>
        <taxon>Hypocreomycetidae</taxon>
        <taxon>Hypocreales</taxon>
        <taxon>Stachybotryaceae</taxon>
        <taxon>Stachybotrys</taxon>
    </lineage>
</organism>
<feature type="compositionally biased region" description="Basic and acidic residues" evidence="1">
    <location>
        <begin position="181"/>
        <end position="206"/>
    </location>
</feature>
<evidence type="ECO:0000256" key="1">
    <source>
        <dbReference type="SAM" id="MobiDB-lite"/>
    </source>
</evidence>
<accession>A0A084QGW9</accession>
<dbReference type="AlphaFoldDB" id="A0A084QGW9"/>
<reference evidence="2 3" key="1">
    <citation type="journal article" date="2014" name="BMC Genomics">
        <title>Comparative genome sequencing reveals chemotype-specific gene clusters in the toxigenic black mold Stachybotrys.</title>
        <authorList>
            <person name="Semeiks J."/>
            <person name="Borek D."/>
            <person name="Otwinowski Z."/>
            <person name="Grishin N.V."/>
        </authorList>
    </citation>
    <scope>NUCLEOTIDE SEQUENCE [LARGE SCALE GENOMIC DNA]</scope>
    <source>
        <strain evidence="2 3">IBT 40285</strain>
    </source>
</reference>
<proteinExistence type="predicted"/>
<dbReference type="Proteomes" id="UP000028524">
    <property type="component" value="Unassembled WGS sequence"/>
</dbReference>
<dbReference type="HOGENOM" id="CLU_052867_0_0_1"/>
<dbReference type="InParanoid" id="A0A084QGW9"/>
<name>A0A084QGW9_STAC4</name>
<dbReference type="EMBL" id="KL660754">
    <property type="protein sequence ID" value="KFA63204.1"/>
    <property type="molecule type" value="Genomic_DNA"/>
</dbReference>
<evidence type="ECO:0000313" key="2">
    <source>
        <dbReference type="EMBL" id="KFA63204.1"/>
    </source>
</evidence>
<sequence>MSGLPQCTRPDDEANSSWRRRLRRHWPRATQHQARHTHIDGKTRVFPQAAETDLEYISTDDDDLEPHAQERDELTMNIPLGLPCEEPRCREGKTPRSLLELEGIYAQHAGGYWSVHLPLLARKPSVEDLVRHPPTRSREVIPSVMLTTSGGQRFLLFRPETAYRFGQALSSKSSLGGGSQRGKDAELQGRAAEPRMKDADCERYADPDGGDVVMDVAQVDRMVRPRLITIKSKQPKPKTPSSTDSLCAERRFHPLSFRSRVSDMLSPAQPTQLPAITEHLDPIHRLLAQPPFYPSHPPSQSSGDV</sequence>
<feature type="compositionally biased region" description="Basic residues" evidence="1">
    <location>
        <begin position="18"/>
        <end position="27"/>
    </location>
</feature>
<feature type="region of interest" description="Disordered" evidence="1">
    <location>
        <begin position="170"/>
        <end position="206"/>
    </location>
</feature>
<evidence type="ECO:0000313" key="3">
    <source>
        <dbReference type="Proteomes" id="UP000028524"/>
    </source>
</evidence>
<gene>
    <name evidence="2" type="ORF">S40285_10084</name>
</gene>
<protein>
    <submittedName>
        <fullName evidence="2">Uncharacterized protein</fullName>
    </submittedName>
</protein>